<protein>
    <recommendedName>
        <fullName evidence="4">Intracellular septation protein A</fullName>
    </recommendedName>
</protein>
<feature type="transmembrane region" description="Helical" evidence="1">
    <location>
        <begin position="49"/>
        <end position="67"/>
    </location>
</feature>
<evidence type="ECO:0000313" key="2">
    <source>
        <dbReference type="EMBL" id="TDH57130.1"/>
    </source>
</evidence>
<accession>A0A4R5Q2R1</accession>
<dbReference type="OrthoDB" id="9774675at2"/>
<evidence type="ECO:0000256" key="1">
    <source>
        <dbReference type="SAM" id="Phobius"/>
    </source>
</evidence>
<keyword evidence="1" id="KW-1133">Transmembrane helix</keyword>
<dbReference type="RefSeq" id="WP_133293330.1">
    <property type="nucleotide sequence ID" value="NZ_SMSJ01000221.1"/>
</dbReference>
<name>A0A4R5Q2R1_9PROT</name>
<feature type="transmembrane region" description="Helical" evidence="1">
    <location>
        <begin position="24"/>
        <end position="42"/>
    </location>
</feature>
<keyword evidence="1" id="KW-0812">Transmembrane</keyword>
<feature type="transmembrane region" description="Helical" evidence="1">
    <location>
        <begin position="152"/>
        <end position="172"/>
    </location>
</feature>
<comment type="caution">
    <text evidence="2">The sequence shown here is derived from an EMBL/GenBank/DDBJ whole genome shotgun (WGS) entry which is preliminary data.</text>
</comment>
<gene>
    <name evidence="2" type="ORF">E2C06_36050</name>
</gene>
<evidence type="ECO:0000313" key="3">
    <source>
        <dbReference type="Proteomes" id="UP000295096"/>
    </source>
</evidence>
<proteinExistence type="predicted"/>
<feature type="transmembrane region" description="Helical" evidence="1">
    <location>
        <begin position="73"/>
        <end position="95"/>
    </location>
</feature>
<dbReference type="Proteomes" id="UP000295096">
    <property type="component" value="Unassembled WGS sequence"/>
</dbReference>
<keyword evidence="1" id="KW-0472">Membrane</keyword>
<reference evidence="2 3" key="1">
    <citation type="journal article" date="2016" name="J. Microbiol.">
        <title>Dankookia rubra gen. nov., sp. nov., an alphaproteobacterium isolated from sediment of a shallow stream.</title>
        <authorList>
            <person name="Kim W.H."/>
            <person name="Kim D.H."/>
            <person name="Kang K."/>
            <person name="Ahn T.Y."/>
        </authorList>
    </citation>
    <scope>NUCLEOTIDE SEQUENCE [LARGE SCALE GENOMIC DNA]</scope>
    <source>
        <strain evidence="2 3">JCM30602</strain>
    </source>
</reference>
<organism evidence="2 3">
    <name type="scientific">Dankookia rubra</name>
    <dbReference type="NCBI Taxonomy" id="1442381"/>
    <lineage>
        <taxon>Bacteria</taxon>
        <taxon>Pseudomonadati</taxon>
        <taxon>Pseudomonadota</taxon>
        <taxon>Alphaproteobacteria</taxon>
        <taxon>Acetobacterales</taxon>
        <taxon>Roseomonadaceae</taxon>
        <taxon>Dankookia</taxon>
    </lineage>
</organism>
<dbReference type="AlphaFoldDB" id="A0A4R5Q2R1"/>
<keyword evidence="3" id="KW-1185">Reference proteome</keyword>
<dbReference type="EMBL" id="SMSJ01000221">
    <property type="protein sequence ID" value="TDH57130.1"/>
    <property type="molecule type" value="Genomic_DNA"/>
</dbReference>
<feature type="transmembrane region" description="Helical" evidence="1">
    <location>
        <begin position="123"/>
        <end position="146"/>
    </location>
</feature>
<sequence length="183" mass="19536">MGILLAFAPFVAFATVDRLSGSTEGLVAGAVVSAALLLRDVMQGRTAKVLEVGTAILFGGLALYALLGRPAWSIIGVRLVVDTGLLLIVLASLAMRRPFTLQYAREQVAPELWDAPEFVRTNYIITAVWALAFAVMVAAELVLLYVPGIPPRAGIIAIILALVGAVKFTGWYPERQQSARSTV</sequence>
<evidence type="ECO:0008006" key="4">
    <source>
        <dbReference type="Google" id="ProtNLM"/>
    </source>
</evidence>